<dbReference type="GO" id="GO:0043036">
    <property type="term" value="C:starch grain"/>
    <property type="evidence" value="ECO:0007669"/>
    <property type="project" value="TreeGrafter"/>
</dbReference>
<sequence length="610" mass="68832">MALLPCSRWRFGAAVAAPGLGGGARFRSSVVGPSFGAARSRRGLRIFAQAPAKASSASQEQAENRTEDAGSSFLRMWERAQQRRDANDYDKNPAESTIADSGAEDWGRRDEAFKQMLQVPSEERDRIQRRQIVDRAAAALAAANAFLAQYPVSAPKQSVPTKKAQIPTKSNGTKVVPVSVVEVRPQKLSGPRAAIDATPGVTPATNSTFEGTPGPDFWSWVPEPRDAESQRLPPSLKSKSFDPIPQLSAKEQTGPTSVLPWEDYEERGREDLPLICQSRAVPSLPPFQSLVEIEKEELEAAEQESVVAPQPDLRMPDADTEIASAVNEKQRDSESSTRGIHEDGSRWWQETGVEYRENGIVCNWTVIRGVSADEGTEWEEKFWEASDAFDYKELGAEKSGRDSSGRVWHEFWKEAMWQDLNNGLQHIEKTADKWAQDGSGGQWHEKWYEHYDASGRADKWADKWSQIDPDTPLEPGHAHSWHERWGETYDGEGGTMKYTDKWAERQEECGGWTKWGDKWDEHFDQSGHGVKQGESWWQGTSGDKWNRTWGEGHNRSGWVHKYGKSSSGEHWDTHEQEDTFYNGKPHFGFRECFDNSVELRRVGERKRPQL</sequence>
<dbReference type="AlphaFoldDB" id="A0A176VDY4"/>
<evidence type="ECO:0000256" key="5">
    <source>
        <dbReference type="ARBA" id="ARBA00038237"/>
    </source>
</evidence>
<comment type="similarity">
    <text evidence="5">Belongs to the ESV1 family.</text>
</comment>
<dbReference type="GO" id="GO:2000904">
    <property type="term" value="P:regulation of starch metabolic process"/>
    <property type="evidence" value="ECO:0007669"/>
    <property type="project" value="TreeGrafter"/>
</dbReference>
<dbReference type="GO" id="GO:0009570">
    <property type="term" value="C:chloroplast stroma"/>
    <property type="evidence" value="ECO:0007669"/>
    <property type="project" value="UniProtKB-SubCell"/>
</dbReference>
<reference evidence="10" key="3">
    <citation type="journal article" date="2020" name="Curr. Biol.">
        <title>Chromatin organization in early land plants reveals an ancestral association between H3K27me3, transposons, and constitutive heterochromatin.</title>
        <authorList>
            <person name="Montgomery S.A."/>
            <person name="Tanizawa Y."/>
            <person name="Galik B."/>
            <person name="Wang N."/>
            <person name="Ito T."/>
            <person name="Mochizuki T."/>
            <person name="Akimcheva S."/>
            <person name="Bowman J.L."/>
            <person name="Cognat V."/>
            <person name="Marechal-Drouard L."/>
            <person name="Ekker H."/>
            <person name="Hong S.F."/>
            <person name="Kohchi T."/>
            <person name="Lin S.S."/>
            <person name="Liu L.D."/>
            <person name="Nakamura Y."/>
            <person name="Valeeva L.R."/>
            <person name="Shakirov E.V."/>
            <person name="Shippen D.E."/>
            <person name="Wei W.L."/>
            <person name="Yagura M."/>
            <person name="Yamaoka S."/>
            <person name="Yamato K.T."/>
            <person name="Liu C."/>
            <person name="Berger F."/>
        </authorList>
    </citation>
    <scope>NUCLEOTIDE SEQUENCE [LARGE SCALE GENOMIC DNA]</scope>
    <source>
        <strain evidence="10">Tak-1</strain>
    </source>
</reference>
<reference evidence="7" key="2">
    <citation type="journal article" date="2019" name="Curr. Biol.">
        <title>Chromatin organization in early land plants reveals an ancestral association between H3K27me3, transposons, and constitutive heterochromatin.</title>
        <authorList>
            <person name="Montgomery S.A."/>
            <person name="Tanizawa Y."/>
            <person name="Galik B."/>
            <person name="Wang N."/>
            <person name="Ito T."/>
            <person name="Mochizuki T."/>
            <person name="Akimcheva S."/>
            <person name="Bowman J."/>
            <person name="Cognat V."/>
            <person name="Drouard L."/>
            <person name="Ekker H."/>
            <person name="Houng S."/>
            <person name="Kohchi T."/>
            <person name="Lin S."/>
            <person name="Liu L.D."/>
            <person name="Nakamura Y."/>
            <person name="Valeeva L.R."/>
            <person name="Shakirov E.V."/>
            <person name="Shippen D.E."/>
            <person name="Wei W."/>
            <person name="Yagura M."/>
            <person name="Yamaoka S."/>
            <person name="Yamato K.T."/>
            <person name="Liu C."/>
            <person name="Berger F."/>
        </authorList>
    </citation>
    <scope>NUCLEOTIDE SEQUENCE [LARGE SCALE GENOMIC DNA]</scope>
    <source>
        <strain evidence="7">Tak-1</strain>
    </source>
</reference>
<evidence type="ECO:0000256" key="4">
    <source>
        <dbReference type="ARBA" id="ARBA00022946"/>
    </source>
</evidence>
<protein>
    <submittedName>
        <fullName evidence="8">Uncharacterized protein</fullName>
    </submittedName>
</protein>
<keyword evidence="2" id="KW-0150">Chloroplast</keyword>
<dbReference type="Proteomes" id="UP000077202">
    <property type="component" value="Unassembled WGS sequence"/>
</dbReference>
<organism evidence="8 9">
    <name type="scientific">Marchantia polymorpha subsp. ruderalis</name>
    <dbReference type="NCBI Taxonomy" id="1480154"/>
    <lineage>
        <taxon>Eukaryota</taxon>
        <taxon>Viridiplantae</taxon>
        <taxon>Streptophyta</taxon>
        <taxon>Embryophyta</taxon>
        <taxon>Marchantiophyta</taxon>
        <taxon>Marchantiopsida</taxon>
        <taxon>Marchantiidae</taxon>
        <taxon>Marchantiales</taxon>
        <taxon>Marchantiaceae</taxon>
        <taxon>Marchantia</taxon>
    </lineage>
</organism>
<reference evidence="8 9" key="1">
    <citation type="submission" date="2016-03" db="EMBL/GenBank/DDBJ databases">
        <title>Mechanisms controlling the formation of the plant cell surface in tip-growing cells are functionally conserved among land plants.</title>
        <authorList>
            <person name="Honkanen S."/>
            <person name="Jones V.A."/>
            <person name="Morieri G."/>
            <person name="Champion C."/>
            <person name="Hetherington A.J."/>
            <person name="Kelly S."/>
            <person name="Saint-Marcoux D."/>
            <person name="Proust H."/>
            <person name="Prescott H."/>
            <person name="Dolan L."/>
        </authorList>
    </citation>
    <scope>NUCLEOTIDE SEQUENCE [LARGE SCALE GENOMIC DNA]</scope>
    <source>
        <strain evidence="9">cv. Tak-1 and cv. Tak-2</strain>
        <tissue evidence="8">Whole gametophyte</tissue>
    </source>
</reference>
<feature type="region of interest" description="Disordered" evidence="6">
    <location>
        <begin position="49"/>
        <end position="71"/>
    </location>
</feature>
<comment type="subcellular location">
    <subcellularLocation>
        <location evidence="1">Plastid</location>
        <location evidence="1">Chloroplast stroma</location>
    </subcellularLocation>
</comment>
<evidence type="ECO:0000313" key="7">
    <source>
        <dbReference type="EMBL" id="BBN13930.1"/>
    </source>
</evidence>
<evidence type="ECO:0000313" key="9">
    <source>
        <dbReference type="Proteomes" id="UP000077202"/>
    </source>
</evidence>
<feature type="compositionally biased region" description="Basic and acidic residues" evidence="6">
    <location>
        <begin position="83"/>
        <end position="93"/>
    </location>
</feature>
<dbReference type="GO" id="GO:2001070">
    <property type="term" value="F:starch binding"/>
    <property type="evidence" value="ECO:0007669"/>
    <property type="project" value="TreeGrafter"/>
</dbReference>
<feature type="region of interest" description="Disordered" evidence="6">
    <location>
        <begin position="325"/>
        <end position="344"/>
    </location>
</feature>
<keyword evidence="3" id="KW-0934">Plastid</keyword>
<proteinExistence type="inferred from homology"/>
<dbReference type="PANTHER" id="PTHR34113">
    <property type="entry name" value="INACTIVE PURPLE ACID PHOSPHATASE-LIKE PROTEIN"/>
    <property type="match status" value="1"/>
</dbReference>
<keyword evidence="4" id="KW-0809">Transit peptide</keyword>
<keyword evidence="9" id="KW-1185">Reference proteome</keyword>
<dbReference type="EMBL" id="LVLJ01004052">
    <property type="protein sequence ID" value="OAE18521.1"/>
    <property type="molecule type" value="Genomic_DNA"/>
</dbReference>
<evidence type="ECO:0000313" key="8">
    <source>
        <dbReference type="EMBL" id="OAE18521.1"/>
    </source>
</evidence>
<evidence type="ECO:0000256" key="1">
    <source>
        <dbReference type="ARBA" id="ARBA00004470"/>
    </source>
</evidence>
<dbReference type="GO" id="GO:0005982">
    <property type="term" value="P:starch metabolic process"/>
    <property type="evidence" value="ECO:0007669"/>
    <property type="project" value="TreeGrafter"/>
</dbReference>
<dbReference type="PANTHER" id="PTHR34113:SF2">
    <property type="entry name" value="PROTEIN LIKE EARLY STARVATION, CHLOROPLASTIC"/>
    <property type="match status" value="1"/>
</dbReference>
<feature type="region of interest" description="Disordered" evidence="6">
    <location>
        <begin position="83"/>
        <end position="104"/>
    </location>
</feature>
<accession>A0A176VDY4</accession>
<feature type="compositionally biased region" description="Low complexity" evidence="6">
    <location>
        <begin position="49"/>
        <end position="61"/>
    </location>
</feature>
<gene>
    <name evidence="8" type="ORF">AXG93_625s1100</name>
    <name evidence="7" type="ORF">Mp_6g07520</name>
</gene>
<feature type="region of interest" description="Disordered" evidence="6">
    <location>
        <begin position="192"/>
        <end position="255"/>
    </location>
</feature>
<name>A0A176VDY4_MARPO</name>
<dbReference type="EMBL" id="AP019871">
    <property type="protein sequence ID" value="BBN13930.1"/>
    <property type="molecule type" value="Genomic_DNA"/>
</dbReference>
<feature type="compositionally biased region" description="Basic and acidic residues" evidence="6">
    <location>
        <begin position="328"/>
        <end position="344"/>
    </location>
</feature>
<evidence type="ECO:0000313" key="10">
    <source>
        <dbReference type="Proteomes" id="UP001162541"/>
    </source>
</evidence>
<dbReference type="Proteomes" id="UP001162541">
    <property type="component" value="Chromosome 6"/>
</dbReference>
<evidence type="ECO:0000256" key="2">
    <source>
        <dbReference type="ARBA" id="ARBA00022528"/>
    </source>
</evidence>
<evidence type="ECO:0000256" key="6">
    <source>
        <dbReference type="SAM" id="MobiDB-lite"/>
    </source>
</evidence>
<evidence type="ECO:0000256" key="3">
    <source>
        <dbReference type="ARBA" id="ARBA00022640"/>
    </source>
</evidence>
<dbReference type="InterPro" id="IPR052495">
    <property type="entry name" value="Alpha-glucan_binding_chloro"/>
</dbReference>